<keyword evidence="7" id="KW-1185">Reference proteome</keyword>
<dbReference type="GO" id="GO:0046872">
    <property type="term" value="F:metal ion binding"/>
    <property type="evidence" value="ECO:0007669"/>
    <property type="project" value="UniProtKB-KW"/>
</dbReference>
<dbReference type="PIRSF" id="PIRSF002030">
    <property type="entry name" value="Globin_Protozoa/Cyanobacteria"/>
    <property type="match status" value="1"/>
</dbReference>
<keyword evidence="5" id="KW-0408">Iron</keyword>
<dbReference type="GO" id="GO:0020037">
    <property type="term" value="F:heme binding"/>
    <property type="evidence" value="ECO:0007669"/>
    <property type="project" value="InterPro"/>
</dbReference>
<dbReference type="Gene3D" id="1.10.490.10">
    <property type="entry name" value="Globins"/>
    <property type="match status" value="1"/>
</dbReference>
<dbReference type="InterPro" id="IPR001486">
    <property type="entry name" value="Hemoglobin_trunc"/>
</dbReference>
<accession>A0A1I0QE21</accession>
<organism evidence="6 7">
    <name type="scientific">Natrinema salifodinae</name>
    <dbReference type="NCBI Taxonomy" id="1202768"/>
    <lineage>
        <taxon>Archaea</taxon>
        <taxon>Methanobacteriati</taxon>
        <taxon>Methanobacteriota</taxon>
        <taxon>Stenosarchaea group</taxon>
        <taxon>Halobacteria</taxon>
        <taxon>Halobacteriales</taxon>
        <taxon>Natrialbaceae</taxon>
        <taxon>Natrinema</taxon>
    </lineage>
</organism>
<protein>
    <submittedName>
        <fullName evidence="6">Hemoglobin</fullName>
    </submittedName>
</protein>
<dbReference type="SUPFAM" id="SSF46458">
    <property type="entry name" value="Globin-like"/>
    <property type="match status" value="1"/>
</dbReference>
<dbReference type="RefSeq" id="WP_049990737.1">
    <property type="nucleotide sequence ID" value="NZ_FOIS01000004.1"/>
</dbReference>
<evidence type="ECO:0000256" key="4">
    <source>
        <dbReference type="ARBA" id="ARBA00022723"/>
    </source>
</evidence>
<evidence type="ECO:0000313" key="6">
    <source>
        <dbReference type="EMBL" id="SEW25323.1"/>
    </source>
</evidence>
<evidence type="ECO:0000256" key="1">
    <source>
        <dbReference type="ARBA" id="ARBA00009660"/>
    </source>
</evidence>
<dbReference type="STRING" id="1202768.SAMN05216285_3442"/>
<evidence type="ECO:0000256" key="2">
    <source>
        <dbReference type="ARBA" id="ARBA00022448"/>
    </source>
</evidence>
<keyword evidence="3" id="KW-0349">Heme</keyword>
<dbReference type="eggNOG" id="arCOG06333">
    <property type="taxonomic scope" value="Archaea"/>
</dbReference>
<dbReference type="InterPro" id="IPR016339">
    <property type="entry name" value="Hemoglobin_trunc_I"/>
</dbReference>
<dbReference type="InterPro" id="IPR009050">
    <property type="entry name" value="Globin-like_sf"/>
</dbReference>
<keyword evidence="4" id="KW-0479">Metal-binding</keyword>
<dbReference type="InterPro" id="IPR012292">
    <property type="entry name" value="Globin/Proto"/>
</dbReference>
<dbReference type="GO" id="GO:0019825">
    <property type="term" value="F:oxygen binding"/>
    <property type="evidence" value="ECO:0007669"/>
    <property type="project" value="InterPro"/>
</dbReference>
<sequence>MTETVYDRLGGEDAIADVVDRFYERVVADDQVAHYFDDVDMQKQRVHQTQFISSVTGGPVEYTGEEMAAAHADLGIGPADFEAIATHLDDTLAEFGVDEDDRQAVLEAIESYRGDIVTVPN</sequence>
<gene>
    <name evidence="6" type="ORF">SAMN05216285_3442</name>
</gene>
<name>A0A1I0QE21_9EURY</name>
<dbReference type="AlphaFoldDB" id="A0A1I0QE21"/>
<reference evidence="7" key="1">
    <citation type="submission" date="2016-10" db="EMBL/GenBank/DDBJ databases">
        <authorList>
            <person name="Varghese N."/>
        </authorList>
    </citation>
    <scope>NUCLEOTIDE SEQUENCE [LARGE SCALE GENOMIC DNA]</scope>
    <source>
        <strain evidence="7">CGMCC 1.12284</strain>
    </source>
</reference>
<dbReference type="OrthoDB" id="313164at2157"/>
<evidence type="ECO:0000256" key="5">
    <source>
        <dbReference type="ARBA" id="ARBA00023004"/>
    </source>
</evidence>
<dbReference type="EMBL" id="FOIS01000004">
    <property type="protein sequence ID" value="SEW25323.1"/>
    <property type="molecule type" value="Genomic_DNA"/>
</dbReference>
<evidence type="ECO:0000256" key="3">
    <source>
        <dbReference type="ARBA" id="ARBA00022617"/>
    </source>
</evidence>
<evidence type="ECO:0000313" key="7">
    <source>
        <dbReference type="Proteomes" id="UP000183275"/>
    </source>
</evidence>
<dbReference type="CDD" id="cd00454">
    <property type="entry name" value="TrHb1_N"/>
    <property type="match status" value="1"/>
</dbReference>
<dbReference type="Pfam" id="PF01152">
    <property type="entry name" value="Bac_globin"/>
    <property type="match status" value="1"/>
</dbReference>
<comment type="similarity">
    <text evidence="1">Belongs to the truncated hemoglobin family. Group I subfamily.</text>
</comment>
<dbReference type="Proteomes" id="UP000183275">
    <property type="component" value="Unassembled WGS sequence"/>
</dbReference>
<proteinExistence type="inferred from homology"/>
<keyword evidence="2" id="KW-0813">Transport</keyword>